<evidence type="ECO:0000313" key="3">
    <source>
        <dbReference type="Proteomes" id="UP000030108"/>
    </source>
</evidence>
<proteinExistence type="predicted"/>
<dbReference type="PANTHER" id="PTHR48006">
    <property type="entry name" value="LEUCINE-RICH REPEAT-CONTAINING PROTEIN DDB_G0281931-RELATED"/>
    <property type="match status" value="1"/>
</dbReference>
<dbReference type="SMART" id="SM00220">
    <property type="entry name" value="S_TKc"/>
    <property type="match status" value="1"/>
</dbReference>
<keyword evidence="2" id="KW-0808">Transferase</keyword>
<dbReference type="Gene3D" id="1.10.510.10">
    <property type="entry name" value="Transferase(Phosphotransferase) domain 1"/>
    <property type="match status" value="1"/>
</dbReference>
<evidence type="ECO:0000259" key="1">
    <source>
        <dbReference type="PROSITE" id="PS50011"/>
    </source>
</evidence>
<keyword evidence="2" id="KW-0418">Kinase</keyword>
<dbReference type="SUPFAM" id="SSF56112">
    <property type="entry name" value="Protein kinase-like (PK-like)"/>
    <property type="match status" value="1"/>
</dbReference>
<feature type="domain" description="Protein kinase" evidence="1">
    <location>
        <begin position="100"/>
        <end position="343"/>
    </location>
</feature>
<evidence type="ECO:0000313" key="2">
    <source>
        <dbReference type="EMBL" id="EUC59491.1"/>
    </source>
</evidence>
<sequence length="343" mass="38063">MGLEYLFVILCWCRHRLPAPLCIILWYIIDIFRMSAGVFGLEVLLNADSEEGLGLVSPPPAASSQPSITLLTSETRLECVAACLQQHGCEDLTNSLDLRRCGQLPYTRGGLGAIYRGTLEGGRLVAIKCIESFNGREISERGKNLKRTAREIYAWSHCNHQGVLPLLGFVCFQGQMALVTPWMGAGSLKQYIMKGLLLKPLRTCSQLAAAVEYLHVTGVVHGDIKPDNILMTDQGNAQIADFGNAVLTRPTSLDFTHTTSFNCTIRFTAPEVLREQSRIFTKESDIYALGTTMFNIMTGQPPIRRGVGALIHECYNKHGTTLSARFWRQFTRPYSQGRDVESS</sequence>
<protein>
    <submittedName>
        <fullName evidence="2">Tyrosine kinase domain protein</fullName>
    </submittedName>
</protein>
<dbReference type="EMBL" id="JATN01000321">
    <property type="protein sequence ID" value="EUC59491.1"/>
    <property type="molecule type" value="Genomic_DNA"/>
</dbReference>
<dbReference type="InterPro" id="IPR000719">
    <property type="entry name" value="Prot_kinase_dom"/>
</dbReference>
<organism evidence="2 3">
    <name type="scientific">Rhizoctonia solani AG-3 Rhs1AP</name>
    <dbReference type="NCBI Taxonomy" id="1086054"/>
    <lineage>
        <taxon>Eukaryota</taxon>
        <taxon>Fungi</taxon>
        <taxon>Dikarya</taxon>
        <taxon>Basidiomycota</taxon>
        <taxon>Agaricomycotina</taxon>
        <taxon>Agaricomycetes</taxon>
        <taxon>Cantharellales</taxon>
        <taxon>Ceratobasidiaceae</taxon>
        <taxon>Rhizoctonia</taxon>
    </lineage>
</organism>
<dbReference type="Pfam" id="PF00069">
    <property type="entry name" value="Pkinase"/>
    <property type="match status" value="1"/>
</dbReference>
<comment type="caution">
    <text evidence="2">The sequence shown here is derived from an EMBL/GenBank/DDBJ whole genome shotgun (WGS) entry which is preliminary data.</text>
</comment>
<dbReference type="PROSITE" id="PS00108">
    <property type="entry name" value="PROTEIN_KINASE_ST"/>
    <property type="match status" value="1"/>
</dbReference>
<dbReference type="InterPro" id="IPR051824">
    <property type="entry name" value="LRR_Rcpt-Like_S/T_Kinase"/>
</dbReference>
<dbReference type="GO" id="GO:0004672">
    <property type="term" value="F:protein kinase activity"/>
    <property type="evidence" value="ECO:0007669"/>
    <property type="project" value="InterPro"/>
</dbReference>
<accession>A0A0A1ULU3</accession>
<gene>
    <name evidence="2" type="ORF">RSOL_315500</name>
</gene>
<dbReference type="Proteomes" id="UP000030108">
    <property type="component" value="Unassembled WGS sequence"/>
</dbReference>
<name>A0A0A1ULU3_9AGAM</name>
<dbReference type="GO" id="GO:0005524">
    <property type="term" value="F:ATP binding"/>
    <property type="evidence" value="ECO:0007669"/>
    <property type="project" value="InterPro"/>
</dbReference>
<reference evidence="3" key="1">
    <citation type="journal article" date="2014" name="Genome Announc.">
        <title>Draft genome sequence of the plant-pathogenic soil fungus Rhizoctonia solani anastomosis group 3 strain Rhs1AP.</title>
        <authorList>
            <person name="Cubeta M.A."/>
            <person name="Thomas E."/>
            <person name="Dean R.A."/>
            <person name="Jabaji S."/>
            <person name="Neate S.M."/>
            <person name="Tavantzis S."/>
            <person name="Toda T."/>
            <person name="Vilgalys R."/>
            <person name="Bharathan N."/>
            <person name="Fedorova-Abrams N."/>
            <person name="Pakala S.B."/>
            <person name="Pakala S.M."/>
            <person name="Zafar N."/>
            <person name="Joardar V."/>
            <person name="Losada L."/>
            <person name="Nierman W.C."/>
        </authorList>
    </citation>
    <scope>NUCLEOTIDE SEQUENCE [LARGE SCALE GENOMIC DNA]</scope>
    <source>
        <strain evidence="3">AG-3</strain>
    </source>
</reference>
<dbReference type="AlphaFoldDB" id="A0A0A1ULU3"/>
<dbReference type="PANTHER" id="PTHR48006:SF100">
    <property type="entry name" value="LRR RECEPTOR-LIKE SERINE_THREONINE-KINASE-RELATED"/>
    <property type="match status" value="1"/>
</dbReference>
<dbReference type="CDD" id="cd14014">
    <property type="entry name" value="STKc_PknB_like"/>
    <property type="match status" value="1"/>
</dbReference>
<dbReference type="InterPro" id="IPR011009">
    <property type="entry name" value="Kinase-like_dom_sf"/>
</dbReference>
<dbReference type="InterPro" id="IPR008271">
    <property type="entry name" value="Ser/Thr_kinase_AS"/>
</dbReference>
<dbReference type="PROSITE" id="PS50011">
    <property type="entry name" value="PROTEIN_KINASE_DOM"/>
    <property type="match status" value="1"/>
</dbReference>